<sequence>MDYLNGKNVIESSNTIALNFIENPSIFVSNNLSNMPCEMKLHFMSYLDLKSLLKMKAVNKMSYTTVSKHSNYLAQKKIADFVIDQTEDGTIKMVLDGSKENFLESLEYLEEISKHIQFTGIIYLRRINPDLLTFIPQCNISSACGIILWDMYRLEMSVLTHFLSKFNCQYIQMSSTNILGDGDQIVEYMGDYISDLSISEDCECFLTDKTLQTLSKKSNKGNALNCIKLKSKGAIFSADGIVEFIKNSYFTHQLPQLHIRAVSCSKSDFIEILEDNLLDDVTHYNRTCYQSVVFQFSHHPLEIIVKEFVSH</sequence>
<evidence type="ECO:0000313" key="1">
    <source>
        <dbReference type="Proteomes" id="UP000095286"/>
    </source>
</evidence>
<protein>
    <submittedName>
        <fullName evidence="2">F-box domain-containing protein</fullName>
    </submittedName>
</protein>
<evidence type="ECO:0000313" key="2">
    <source>
        <dbReference type="WBParaSite" id="RSKR_0000863550.1"/>
    </source>
</evidence>
<dbReference type="WBParaSite" id="RSKR_0000863550.1">
    <property type="protein sequence ID" value="RSKR_0000863550.1"/>
    <property type="gene ID" value="RSKR_0000863550"/>
</dbReference>
<name>A0AC35U9G2_9BILA</name>
<organism evidence="1 2">
    <name type="scientific">Rhabditophanes sp. KR3021</name>
    <dbReference type="NCBI Taxonomy" id="114890"/>
    <lineage>
        <taxon>Eukaryota</taxon>
        <taxon>Metazoa</taxon>
        <taxon>Ecdysozoa</taxon>
        <taxon>Nematoda</taxon>
        <taxon>Chromadorea</taxon>
        <taxon>Rhabditida</taxon>
        <taxon>Tylenchina</taxon>
        <taxon>Panagrolaimomorpha</taxon>
        <taxon>Strongyloidoidea</taxon>
        <taxon>Alloionematidae</taxon>
        <taxon>Rhabditophanes</taxon>
    </lineage>
</organism>
<reference evidence="2" key="1">
    <citation type="submission" date="2016-11" db="UniProtKB">
        <authorList>
            <consortium name="WormBaseParasite"/>
        </authorList>
    </citation>
    <scope>IDENTIFICATION</scope>
    <source>
        <strain evidence="2">KR3021</strain>
    </source>
</reference>
<dbReference type="Proteomes" id="UP000095286">
    <property type="component" value="Unplaced"/>
</dbReference>
<proteinExistence type="predicted"/>
<accession>A0AC35U9G2</accession>